<dbReference type="GO" id="GO:0005634">
    <property type="term" value="C:nucleus"/>
    <property type="evidence" value="ECO:0007669"/>
    <property type="project" value="UniProtKB-SubCell"/>
</dbReference>
<evidence type="ECO:0000256" key="2">
    <source>
        <dbReference type="ARBA" id="ARBA00022723"/>
    </source>
</evidence>
<evidence type="ECO:0000313" key="10">
    <source>
        <dbReference type="Proteomes" id="UP000279259"/>
    </source>
</evidence>
<dbReference type="GO" id="GO:0008270">
    <property type="term" value="F:zinc ion binding"/>
    <property type="evidence" value="ECO:0007669"/>
    <property type="project" value="InterPro"/>
</dbReference>
<dbReference type="Gene3D" id="4.10.240.10">
    <property type="entry name" value="Zn(2)-C6 fungal-type DNA-binding domain"/>
    <property type="match status" value="1"/>
</dbReference>
<dbReference type="SUPFAM" id="SSF57701">
    <property type="entry name" value="Zn2/Cys6 DNA-binding domain"/>
    <property type="match status" value="1"/>
</dbReference>
<keyword evidence="4" id="KW-0805">Transcription regulation</keyword>
<dbReference type="Pfam" id="PF04082">
    <property type="entry name" value="Fungal_trans"/>
    <property type="match status" value="1"/>
</dbReference>
<keyword evidence="3" id="KW-0862">Zinc</keyword>
<dbReference type="PANTHER" id="PTHR31313">
    <property type="entry name" value="TY1 ENHANCER ACTIVATOR"/>
    <property type="match status" value="1"/>
</dbReference>
<keyword evidence="7" id="KW-0539">Nucleus</keyword>
<dbReference type="OrthoDB" id="2123952at2759"/>
<dbReference type="AlphaFoldDB" id="A0A427YHD7"/>
<keyword evidence="6" id="KW-0804">Transcription</keyword>
<sequence>MSPDGSRSASPANRRSRKACQYCFKRKIKCDMLEPSCTNCLEHRKECIPSASGRPRPTHSRIDHLEEENQRLRSFLFRVSSLPPESSAQALERWARLGEVQVDENVEVMDGGLEAAITNDLLPGTAERSTPIRPTFTVHGMSLDRNSRYAAHGPTSALFDNLDERDFGSYEPSAGGTVSEKELGEQATSKCAEERHMEVINAVSGRLDFDGVSPDLAMHLLALHWNRQHFAFLISYRPLFTRDMACGGPYFSKLLLNAIFFSVAKFSARPEVYDDPLDQNTAGRRFLRRVKELLGEALDQSRIPTIQAMLLLSSSLFALGHQSAAWLYNGIAREMILDLGLNYDCLPRAGVEGGLKAEETEIRRRIVWAAFIYDKIISLYQGRPVSFDEDRMHVPHRFLDRYEEQELWTPFAYASHLHYPGRPARAICTFTALCSLSVIMGRIITQIYADKALPDRPAELLRRLSASLDKWKEALPPDIAIDPSPQDGAAPPPHVMSLHLVYYTVVTLLHRPFVEWGHHRHADPGVVEMCWARCEEAARGATALLSWYRETFTLARAPYLISYTTFVAATIHVRIAAQRGSSSEAARSLGVCLEALEENAATNTGVRKMFSTISGLMGRLGVVLPSRSEPPGAASTDVMLSDGLDLSAIIRSFGGDLPNVDFSDLSAFTVPLGPTEPPQDNLYGFLGLS</sequence>
<evidence type="ECO:0000259" key="8">
    <source>
        <dbReference type="PROSITE" id="PS50048"/>
    </source>
</evidence>
<comment type="subcellular location">
    <subcellularLocation>
        <location evidence="1">Nucleus</location>
    </subcellularLocation>
</comment>
<reference evidence="9 10" key="1">
    <citation type="submission" date="2018-11" db="EMBL/GenBank/DDBJ databases">
        <title>Genome sequence of Saitozyma podzolica DSM 27192.</title>
        <authorList>
            <person name="Aliyu H."/>
            <person name="Gorte O."/>
            <person name="Ochsenreither K."/>
        </authorList>
    </citation>
    <scope>NUCLEOTIDE SEQUENCE [LARGE SCALE GENOMIC DNA]</scope>
    <source>
        <strain evidence="9 10">DSM 27192</strain>
    </source>
</reference>
<dbReference type="Pfam" id="PF00172">
    <property type="entry name" value="Zn_clus"/>
    <property type="match status" value="1"/>
</dbReference>
<dbReference type="GO" id="GO:0003677">
    <property type="term" value="F:DNA binding"/>
    <property type="evidence" value="ECO:0007669"/>
    <property type="project" value="UniProtKB-KW"/>
</dbReference>
<dbReference type="InterPro" id="IPR007219">
    <property type="entry name" value="XnlR_reg_dom"/>
</dbReference>
<dbReference type="InterPro" id="IPR001138">
    <property type="entry name" value="Zn2Cys6_DnaBD"/>
</dbReference>
<dbReference type="STRING" id="1890683.A0A427YHD7"/>
<dbReference type="CDD" id="cd12148">
    <property type="entry name" value="fungal_TF_MHR"/>
    <property type="match status" value="1"/>
</dbReference>
<dbReference type="InterPro" id="IPR051615">
    <property type="entry name" value="Transcr_Regulatory_Elem"/>
</dbReference>
<evidence type="ECO:0000256" key="3">
    <source>
        <dbReference type="ARBA" id="ARBA00022833"/>
    </source>
</evidence>
<dbReference type="GO" id="GO:0000981">
    <property type="term" value="F:DNA-binding transcription factor activity, RNA polymerase II-specific"/>
    <property type="evidence" value="ECO:0007669"/>
    <property type="project" value="InterPro"/>
</dbReference>
<feature type="domain" description="Zn(2)-C6 fungal-type" evidence="8">
    <location>
        <begin position="19"/>
        <end position="47"/>
    </location>
</feature>
<evidence type="ECO:0000256" key="4">
    <source>
        <dbReference type="ARBA" id="ARBA00023015"/>
    </source>
</evidence>
<dbReference type="EMBL" id="RSCD01000010">
    <property type="protein sequence ID" value="RSH90433.1"/>
    <property type="molecule type" value="Genomic_DNA"/>
</dbReference>
<dbReference type="PANTHER" id="PTHR31313:SF86">
    <property type="entry name" value="ZN(2)-C6 FUNGAL-TYPE DOMAIN-CONTAINING PROTEIN"/>
    <property type="match status" value="1"/>
</dbReference>
<dbReference type="SMART" id="SM00906">
    <property type="entry name" value="Fungal_trans"/>
    <property type="match status" value="1"/>
</dbReference>
<keyword evidence="10" id="KW-1185">Reference proteome</keyword>
<dbReference type="PROSITE" id="PS50048">
    <property type="entry name" value="ZN2_CY6_FUNGAL_2"/>
    <property type="match status" value="1"/>
</dbReference>
<keyword evidence="2" id="KW-0479">Metal-binding</keyword>
<accession>A0A427YHD7</accession>
<evidence type="ECO:0000256" key="1">
    <source>
        <dbReference type="ARBA" id="ARBA00004123"/>
    </source>
</evidence>
<evidence type="ECO:0000313" key="9">
    <source>
        <dbReference type="EMBL" id="RSH90433.1"/>
    </source>
</evidence>
<comment type="caution">
    <text evidence="9">The sequence shown here is derived from an EMBL/GenBank/DDBJ whole genome shotgun (WGS) entry which is preliminary data.</text>
</comment>
<keyword evidence="5" id="KW-0238">DNA-binding</keyword>
<gene>
    <name evidence="9" type="ORF">EHS25_001038</name>
</gene>
<evidence type="ECO:0000256" key="5">
    <source>
        <dbReference type="ARBA" id="ARBA00023125"/>
    </source>
</evidence>
<protein>
    <recommendedName>
        <fullName evidence="8">Zn(2)-C6 fungal-type domain-containing protein</fullName>
    </recommendedName>
</protein>
<dbReference type="InterPro" id="IPR036864">
    <property type="entry name" value="Zn2-C6_fun-type_DNA-bd_sf"/>
</dbReference>
<dbReference type="CDD" id="cd00067">
    <property type="entry name" value="GAL4"/>
    <property type="match status" value="1"/>
</dbReference>
<proteinExistence type="predicted"/>
<evidence type="ECO:0000256" key="7">
    <source>
        <dbReference type="ARBA" id="ARBA00023242"/>
    </source>
</evidence>
<dbReference type="GO" id="GO:0006351">
    <property type="term" value="P:DNA-templated transcription"/>
    <property type="evidence" value="ECO:0007669"/>
    <property type="project" value="InterPro"/>
</dbReference>
<name>A0A427YHD7_9TREE</name>
<evidence type="ECO:0000256" key="6">
    <source>
        <dbReference type="ARBA" id="ARBA00023163"/>
    </source>
</evidence>
<dbReference type="Proteomes" id="UP000279259">
    <property type="component" value="Unassembled WGS sequence"/>
</dbReference>
<dbReference type="SMART" id="SM00066">
    <property type="entry name" value="GAL4"/>
    <property type="match status" value="1"/>
</dbReference>
<organism evidence="9 10">
    <name type="scientific">Saitozyma podzolica</name>
    <dbReference type="NCBI Taxonomy" id="1890683"/>
    <lineage>
        <taxon>Eukaryota</taxon>
        <taxon>Fungi</taxon>
        <taxon>Dikarya</taxon>
        <taxon>Basidiomycota</taxon>
        <taxon>Agaricomycotina</taxon>
        <taxon>Tremellomycetes</taxon>
        <taxon>Tremellales</taxon>
        <taxon>Trimorphomycetaceae</taxon>
        <taxon>Saitozyma</taxon>
    </lineage>
</organism>